<dbReference type="GO" id="GO:0032131">
    <property type="term" value="F:alkylated DNA binding"/>
    <property type="evidence" value="ECO:0007669"/>
    <property type="project" value="TreeGrafter"/>
</dbReference>
<dbReference type="Gene3D" id="1.10.340.30">
    <property type="entry name" value="Hypothetical protein, domain 2"/>
    <property type="match status" value="1"/>
</dbReference>
<dbReference type="CDD" id="cd00056">
    <property type="entry name" value="ENDO3c"/>
    <property type="match status" value="1"/>
</dbReference>
<evidence type="ECO:0000256" key="4">
    <source>
        <dbReference type="ARBA" id="ARBA00022763"/>
    </source>
</evidence>
<feature type="domain" description="HhH-GPD" evidence="6">
    <location>
        <begin position="56"/>
        <end position="209"/>
    </location>
</feature>
<dbReference type="GO" id="GO:0006285">
    <property type="term" value="P:base-excision repair, AP site formation"/>
    <property type="evidence" value="ECO:0007669"/>
    <property type="project" value="TreeGrafter"/>
</dbReference>
<dbReference type="EC" id="3.2.2.21" evidence="3"/>
<proteinExistence type="inferred from homology"/>
<dbReference type="PANTHER" id="PTHR43003">
    <property type="entry name" value="DNA-3-METHYLADENINE GLYCOSYLASE"/>
    <property type="match status" value="1"/>
</dbReference>
<dbReference type="InterPro" id="IPR011257">
    <property type="entry name" value="DNA_glycosylase"/>
</dbReference>
<dbReference type="Proteomes" id="UP000184226">
    <property type="component" value="Unassembled WGS sequence"/>
</dbReference>
<evidence type="ECO:0000256" key="5">
    <source>
        <dbReference type="ARBA" id="ARBA00023204"/>
    </source>
</evidence>
<keyword evidence="8" id="KW-1185">Reference proteome</keyword>
<dbReference type="AlphaFoldDB" id="A0A1M5ZEV4"/>
<dbReference type="FunFam" id="1.10.340.30:FF:000004">
    <property type="entry name" value="DNA-3-methyladenine glycosylase II"/>
    <property type="match status" value="1"/>
</dbReference>
<gene>
    <name evidence="7" type="ORF">SAMN04488135_11466</name>
</gene>
<evidence type="ECO:0000256" key="2">
    <source>
        <dbReference type="ARBA" id="ARBA00010817"/>
    </source>
</evidence>
<dbReference type="GO" id="GO:0032993">
    <property type="term" value="C:protein-DNA complex"/>
    <property type="evidence" value="ECO:0007669"/>
    <property type="project" value="TreeGrafter"/>
</dbReference>
<organism evidence="7 8">
    <name type="scientific">Pollutimonas bauzanensis</name>
    <dbReference type="NCBI Taxonomy" id="658167"/>
    <lineage>
        <taxon>Bacteria</taxon>
        <taxon>Pseudomonadati</taxon>
        <taxon>Pseudomonadota</taxon>
        <taxon>Betaproteobacteria</taxon>
        <taxon>Burkholderiales</taxon>
        <taxon>Alcaligenaceae</taxon>
        <taxon>Pollutimonas</taxon>
    </lineage>
</organism>
<dbReference type="PANTHER" id="PTHR43003:SF5">
    <property type="entry name" value="DNA-3-METHYLADENINE GLYCOSYLASE"/>
    <property type="match status" value="1"/>
</dbReference>
<dbReference type="GO" id="GO:0008725">
    <property type="term" value="F:DNA-3-methyladenine glycosylase activity"/>
    <property type="evidence" value="ECO:0007669"/>
    <property type="project" value="TreeGrafter"/>
</dbReference>
<dbReference type="GO" id="GO:0043916">
    <property type="term" value="F:DNA-7-methylguanine glycosylase activity"/>
    <property type="evidence" value="ECO:0007669"/>
    <property type="project" value="TreeGrafter"/>
</dbReference>
<evidence type="ECO:0000313" key="8">
    <source>
        <dbReference type="Proteomes" id="UP000184226"/>
    </source>
</evidence>
<dbReference type="OrthoDB" id="9811249at2"/>
<sequence length="215" mass="24461">MSENPITVQDKPEFWDEASLHLMGRDRILKKLIPRHESEWLAPSATPFVTLARAIVGHQISIKAADAMWQRFTEACGRQPTPRSVIKLAEADSGLAGLSKRKSEYILDLAIHFSEKKVKPALWDSMDDEEVIADLCAIRGIGRWTAEMFLIFNLQRPDILPLDDSSLLKAISLHYFSGEPVSRFEAREVAQAWAPWRTVATWYLWRSLDPAAVQY</sequence>
<comment type="catalytic activity">
    <reaction evidence="1">
        <text>Hydrolysis of alkylated DNA, releasing 3-methyladenine, 3-methylguanine, 7-methylguanine and 7-methyladenine.</text>
        <dbReference type="EC" id="3.2.2.21"/>
    </reaction>
</comment>
<reference evidence="7 8" key="1">
    <citation type="submission" date="2016-11" db="EMBL/GenBank/DDBJ databases">
        <authorList>
            <person name="Jaros S."/>
            <person name="Januszkiewicz K."/>
            <person name="Wedrychowicz H."/>
        </authorList>
    </citation>
    <scope>NUCLEOTIDE SEQUENCE [LARGE SCALE GENOMIC DNA]</scope>
    <source>
        <strain evidence="7 8">CGMCC 1.10190</strain>
    </source>
</reference>
<evidence type="ECO:0000259" key="6">
    <source>
        <dbReference type="SMART" id="SM00478"/>
    </source>
</evidence>
<comment type="similarity">
    <text evidence="2">Belongs to the alkylbase DNA glycosidase AlkA family.</text>
</comment>
<accession>A0A1M5ZEV4</accession>
<dbReference type="STRING" id="658167.SAMN04488135_11466"/>
<evidence type="ECO:0000256" key="1">
    <source>
        <dbReference type="ARBA" id="ARBA00000086"/>
    </source>
</evidence>
<dbReference type="SMART" id="SM00478">
    <property type="entry name" value="ENDO3c"/>
    <property type="match status" value="1"/>
</dbReference>
<dbReference type="EMBL" id="FQXE01000014">
    <property type="protein sequence ID" value="SHI22747.1"/>
    <property type="molecule type" value="Genomic_DNA"/>
</dbReference>
<dbReference type="Gene3D" id="1.10.1670.40">
    <property type="match status" value="1"/>
</dbReference>
<protein>
    <recommendedName>
        <fullName evidence="3">DNA-3-methyladenine glycosylase II</fullName>
        <ecNumber evidence="3">3.2.2.21</ecNumber>
    </recommendedName>
</protein>
<evidence type="ECO:0000256" key="3">
    <source>
        <dbReference type="ARBA" id="ARBA00012000"/>
    </source>
</evidence>
<keyword evidence="5" id="KW-0234">DNA repair</keyword>
<keyword evidence="4" id="KW-0227">DNA damage</keyword>
<name>A0A1M5ZEV4_9BURK</name>
<dbReference type="InterPro" id="IPR003265">
    <property type="entry name" value="HhH-GPD_domain"/>
</dbReference>
<evidence type="ECO:0000313" key="7">
    <source>
        <dbReference type="EMBL" id="SHI22747.1"/>
    </source>
</evidence>
<dbReference type="SUPFAM" id="SSF48150">
    <property type="entry name" value="DNA-glycosylase"/>
    <property type="match status" value="1"/>
</dbReference>
<dbReference type="InterPro" id="IPR051912">
    <property type="entry name" value="Alkylbase_DNA_Glycosylase/TA"/>
</dbReference>
<dbReference type="RefSeq" id="WP_073107270.1">
    <property type="nucleotide sequence ID" value="NZ_FQXE01000014.1"/>
</dbReference>
<dbReference type="Pfam" id="PF00730">
    <property type="entry name" value="HhH-GPD"/>
    <property type="match status" value="1"/>
</dbReference>
<dbReference type="GO" id="GO:0005737">
    <property type="term" value="C:cytoplasm"/>
    <property type="evidence" value="ECO:0007669"/>
    <property type="project" value="TreeGrafter"/>
</dbReference>
<dbReference type="GO" id="GO:0006307">
    <property type="term" value="P:DNA alkylation repair"/>
    <property type="evidence" value="ECO:0007669"/>
    <property type="project" value="TreeGrafter"/>
</dbReference>